<feature type="binding site" evidence="2">
    <location>
        <position position="215"/>
    </location>
    <ligand>
        <name>Co(2+)</name>
        <dbReference type="ChEBI" id="CHEBI:48828"/>
    </ligand>
</feature>
<dbReference type="Pfam" id="PF06180">
    <property type="entry name" value="CbiK"/>
    <property type="match status" value="1"/>
</dbReference>
<evidence type="ECO:0000256" key="2">
    <source>
        <dbReference type="PIRSR" id="PIRSR033579-3"/>
    </source>
</evidence>
<evidence type="ECO:0000256" key="3">
    <source>
        <dbReference type="SAM" id="SignalP"/>
    </source>
</evidence>
<dbReference type="PIRSF" id="PIRSF033579">
    <property type="entry name" value="Anaer_Co_chel"/>
    <property type="match status" value="1"/>
</dbReference>
<dbReference type="PANTHER" id="PTHR33542">
    <property type="entry name" value="SIROHYDROCHLORIN FERROCHELATASE, CHLOROPLASTIC"/>
    <property type="match status" value="1"/>
</dbReference>
<dbReference type="GO" id="GO:0016852">
    <property type="term" value="F:sirohydrochlorin cobaltochelatase activity"/>
    <property type="evidence" value="ECO:0007669"/>
    <property type="project" value="InterPro"/>
</dbReference>
<feature type="chain" id="PRO_5019564747" evidence="3">
    <location>
        <begin position="23"/>
        <end position="312"/>
    </location>
</feature>
<dbReference type="EMBL" id="QRHL01000023">
    <property type="protein sequence ID" value="RHF70663.1"/>
    <property type="molecule type" value="Genomic_DNA"/>
</dbReference>
<dbReference type="Gene3D" id="3.40.50.1400">
    <property type="match status" value="2"/>
</dbReference>
<dbReference type="InterPro" id="IPR010388">
    <property type="entry name" value="Anaerobic_Co-chelatase"/>
</dbReference>
<dbReference type="InterPro" id="IPR050963">
    <property type="entry name" value="Sirohydro_Cobaltochel/CbiX"/>
</dbReference>
<dbReference type="GO" id="GO:0019251">
    <property type="term" value="P:anaerobic cobalamin biosynthetic process"/>
    <property type="evidence" value="ECO:0007669"/>
    <property type="project" value="InterPro"/>
</dbReference>
<dbReference type="PANTHER" id="PTHR33542:SF3">
    <property type="entry name" value="SIROHYDROCHLORIN FERROCHELATASE, CHLOROPLASTIC"/>
    <property type="match status" value="1"/>
</dbReference>
<feature type="binding site" evidence="2">
    <location>
        <position position="247"/>
    </location>
    <ligand>
        <name>Co(2+)</name>
        <dbReference type="ChEBI" id="CHEBI:48828"/>
    </ligand>
</feature>
<keyword evidence="3" id="KW-0732">Signal</keyword>
<sequence length="312" mass="35041">MRTITKLFLSSMLLVNGTMALAHSDGGFVDKDFFKGMKKDDKAAILMVHFGTTFDDTRALTIDRINEKVKKEFKNVDVKEAYTSRIIMRRLKERGIVKLNPQEVLDELKAQGYTHVLVQGTNIMNGVESENLKNEVASYEDSFKDIRLGAPLLTEAHDYEKVAKAIAEKIGPLKENQGVVLVGHGTHHFGGSAYAMMDYVFSAEGYENYAVGTVEGYPEFDNVVKKLKDRGVKDVILMPFMFVAGDHAQNDIAGDWNENLQKAGFTVSKVILMGLGQNEDIQNIYVDHIKFITHHKPEDIASKKVQYSKEKD</sequence>
<feature type="signal peptide" evidence="3">
    <location>
        <begin position="1"/>
        <end position="22"/>
    </location>
</feature>
<dbReference type="Proteomes" id="UP000284676">
    <property type="component" value="Unassembled WGS sequence"/>
</dbReference>
<name>A0A414PQ44_FUSMR</name>
<accession>A0A414PQ44</accession>
<keyword evidence="2" id="KW-0479">Metal-binding</keyword>
<evidence type="ECO:0000313" key="5">
    <source>
        <dbReference type="Proteomes" id="UP000284676"/>
    </source>
</evidence>
<evidence type="ECO:0000256" key="1">
    <source>
        <dbReference type="PIRSR" id="PIRSR033579-1"/>
    </source>
</evidence>
<dbReference type="RefSeq" id="WP_118126727.1">
    <property type="nucleotide sequence ID" value="NZ_CAEUHP010000001.1"/>
</dbReference>
<evidence type="ECO:0000313" key="4">
    <source>
        <dbReference type="EMBL" id="RHF70663.1"/>
    </source>
</evidence>
<organism evidence="4 5">
    <name type="scientific">Fusobacterium mortiferum</name>
    <dbReference type="NCBI Taxonomy" id="850"/>
    <lineage>
        <taxon>Bacteria</taxon>
        <taxon>Fusobacteriati</taxon>
        <taxon>Fusobacteriota</taxon>
        <taxon>Fusobacteriia</taxon>
        <taxon>Fusobacteriales</taxon>
        <taxon>Fusobacteriaceae</taxon>
        <taxon>Fusobacterium</taxon>
    </lineage>
</organism>
<dbReference type="GO" id="GO:0046872">
    <property type="term" value="F:metal ion binding"/>
    <property type="evidence" value="ECO:0007669"/>
    <property type="project" value="UniProtKB-KW"/>
</dbReference>
<dbReference type="CDD" id="cd03413">
    <property type="entry name" value="CbiK_C"/>
    <property type="match status" value="1"/>
</dbReference>
<dbReference type="AlphaFoldDB" id="A0A414PQ44"/>
<comment type="caution">
    <text evidence="4">The sequence shown here is derived from an EMBL/GenBank/DDBJ whole genome shotgun (WGS) entry which is preliminary data.</text>
</comment>
<feature type="active site" description="Proton acceptor" evidence="1">
    <location>
        <position position="184"/>
    </location>
</feature>
<dbReference type="CDD" id="cd03412">
    <property type="entry name" value="CbiK_N"/>
    <property type="match status" value="1"/>
</dbReference>
<keyword evidence="2" id="KW-0170">Cobalt</keyword>
<proteinExistence type="predicted"/>
<feature type="binding site" evidence="2">
    <location>
        <position position="184"/>
    </location>
    <ligand>
        <name>Co(2+)</name>
        <dbReference type="ChEBI" id="CHEBI:48828"/>
    </ligand>
</feature>
<dbReference type="SUPFAM" id="SSF53800">
    <property type="entry name" value="Chelatase"/>
    <property type="match status" value="1"/>
</dbReference>
<protein>
    <submittedName>
        <fullName evidence="4">Sirohydrochlorin cobaltochelatase</fullName>
    </submittedName>
</protein>
<reference evidence="4 5" key="1">
    <citation type="submission" date="2018-08" db="EMBL/GenBank/DDBJ databases">
        <title>A genome reference for cultivated species of the human gut microbiota.</title>
        <authorList>
            <person name="Zou Y."/>
            <person name="Xue W."/>
            <person name="Luo G."/>
        </authorList>
    </citation>
    <scope>NUCLEOTIDE SEQUENCE [LARGE SCALE GENOMIC DNA]</scope>
    <source>
        <strain evidence="4 5">AM25-1</strain>
    </source>
</reference>
<gene>
    <name evidence="4" type="ORF">DW663_10295</name>
</gene>